<name>A0A0A9HNJ2_ARUDO</name>
<keyword evidence="1" id="KW-0472">Membrane</keyword>
<evidence type="ECO:0000256" key="1">
    <source>
        <dbReference type="SAM" id="Phobius"/>
    </source>
</evidence>
<feature type="transmembrane region" description="Helical" evidence="1">
    <location>
        <begin position="23"/>
        <end position="43"/>
    </location>
</feature>
<organism evidence="2">
    <name type="scientific">Arundo donax</name>
    <name type="common">Giant reed</name>
    <name type="synonym">Donax arundinaceus</name>
    <dbReference type="NCBI Taxonomy" id="35708"/>
    <lineage>
        <taxon>Eukaryota</taxon>
        <taxon>Viridiplantae</taxon>
        <taxon>Streptophyta</taxon>
        <taxon>Embryophyta</taxon>
        <taxon>Tracheophyta</taxon>
        <taxon>Spermatophyta</taxon>
        <taxon>Magnoliopsida</taxon>
        <taxon>Liliopsida</taxon>
        <taxon>Poales</taxon>
        <taxon>Poaceae</taxon>
        <taxon>PACMAD clade</taxon>
        <taxon>Arundinoideae</taxon>
        <taxon>Arundineae</taxon>
        <taxon>Arundo</taxon>
    </lineage>
</organism>
<reference evidence="2" key="1">
    <citation type="submission" date="2014-09" db="EMBL/GenBank/DDBJ databases">
        <authorList>
            <person name="Magalhaes I.L.F."/>
            <person name="Oliveira U."/>
            <person name="Santos F.R."/>
            <person name="Vidigal T.H.D.A."/>
            <person name="Brescovit A.D."/>
            <person name="Santos A.J."/>
        </authorList>
    </citation>
    <scope>NUCLEOTIDE SEQUENCE</scope>
    <source>
        <tissue evidence="2">Shoot tissue taken approximately 20 cm above the soil surface</tissue>
    </source>
</reference>
<proteinExistence type="predicted"/>
<keyword evidence="1" id="KW-0812">Transmembrane</keyword>
<dbReference type="AlphaFoldDB" id="A0A0A9HNJ2"/>
<protein>
    <submittedName>
        <fullName evidence="2">Uncharacterized protein</fullName>
    </submittedName>
</protein>
<dbReference type="EMBL" id="GBRH01159594">
    <property type="protein sequence ID" value="JAE38302.1"/>
    <property type="molecule type" value="Transcribed_RNA"/>
</dbReference>
<keyword evidence="1" id="KW-1133">Transmembrane helix</keyword>
<sequence length="62" mass="7392">MFSAFRNLRNVTVSLPHLRFDCFFYFFCSEVYILVWSSGRVFWGVCNPAISKMNVVLMFFLH</sequence>
<evidence type="ECO:0000313" key="2">
    <source>
        <dbReference type="EMBL" id="JAE38302.1"/>
    </source>
</evidence>
<accession>A0A0A9HNJ2</accession>
<reference evidence="2" key="2">
    <citation type="journal article" date="2015" name="Data Brief">
        <title>Shoot transcriptome of the giant reed, Arundo donax.</title>
        <authorList>
            <person name="Barrero R.A."/>
            <person name="Guerrero F.D."/>
            <person name="Moolhuijzen P."/>
            <person name="Goolsby J.A."/>
            <person name="Tidwell J."/>
            <person name="Bellgard S.E."/>
            <person name="Bellgard M.I."/>
        </authorList>
    </citation>
    <scope>NUCLEOTIDE SEQUENCE</scope>
    <source>
        <tissue evidence="2">Shoot tissue taken approximately 20 cm above the soil surface</tissue>
    </source>
</reference>